<gene>
    <name evidence="1" type="ORF">BA896_020970</name>
</gene>
<dbReference type="AlphaFoldDB" id="A0A1E8PLB7"/>
<comment type="caution">
    <text evidence="1">The sequence shown here is derived from an EMBL/GenBank/DDBJ whole genome shotgun (WGS) entry which is preliminary data.</text>
</comment>
<protein>
    <submittedName>
        <fullName evidence="1">Uncharacterized protein</fullName>
    </submittedName>
</protein>
<organism evidence="1 2">
    <name type="scientific">Janthinobacterium lividum</name>
    <dbReference type="NCBI Taxonomy" id="29581"/>
    <lineage>
        <taxon>Bacteria</taxon>
        <taxon>Pseudomonadati</taxon>
        <taxon>Pseudomonadota</taxon>
        <taxon>Betaproteobacteria</taxon>
        <taxon>Burkholderiales</taxon>
        <taxon>Oxalobacteraceae</taxon>
        <taxon>Janthinobacterium</taxon>
    </lineage>
</organism>
<accession>A0A1E8PLB7</accession>
<reference evidence="1 2" key="1">
    <citation type="submission" date="2016-10" db="EMBL/GenBank/DDBJ databases">
        <title>Updated version of Genome Assembly of Janthinobacterium lividum ERGS5:01.</title>
        <authorList>
            <person name="Kumar R."/>
            <person name="Acharya V."/>
            <person name="Singh D."/>
        </authorList>
    </citation>
    <scope>NUCLEOTIDE SEQUENCE [LARGE SCALE GENOMIC DNA]</scope>
    <source>
        <strain evidence="1 2">ERGS5:01</strain>
    </source>
</reference>
<evidence type="ECO:0000313" key="1">
    <source>
        <dbReference type="EMBL" id="OFJ46534.1"/>
    </source>
</evidence>
<sequence>MKWMLVLLLAGCGSAPPVPQRFEVPVFTPCVKVVPQRPTYEFDQLAPAATDGEIVLALARDWLRGRKYEGELTAVISGCR</sequence>
<name>A0A1E8PLB7_9BURK</name>
<dbReference type="Proteomes" id="UP000092634">
    <property type="component" value="Unassembled WGS sequence"/>
</dbReference>
<evidence type="ECO:0000313" key="2">
    <source>
        <dbReference type="Proteomes" id="UP000092634"/>
    </source>
</evidence>
<proteinExistence type="predicted"/>
<dbReference type="EMBL" id="MAQB02000012">
    <property type="protein sequence ID" value="OFJ46534.1"/>
    <property type="molecule type" value="Genomic_DNA"/>
</dbReference>